<proteinExistence type="predicted"/>
<dbReference type="EMBL" id="UYRV01001894">
    <property type="protein sequence ID" value="VDK47712.1"/>
    <property type="molecule type" value="Genomic_DNA"/>
</dbReference>
<dbReference type="GO" id="GO:0031674">
    <property type="term" value="C:I band"/>
    <property type="evidence" value="ECO:0007669"/>
    <property type="project" value="TreeGrafter"/>
</dbReference>
<keyword evidence="2" id="KW-1185">Reference proteome</keyword>
<dbReference type="GO" id="GO:0055120">
    <property type="term" value="C:striated muscle dense body"/>
    <property type="evidence" value="ECO:0007669"/>
    <property type="project" value="TreeGrafter"/>
</dbReference>
<accession>A0A3P6QCV6</accession>
<dbReference type="AlphaFoldDB" id="A0A3P6QCV6"/>
<dbReference type="GO" id="GO:0016529">
    <property type="term" value="C:sarcoplasmic reticulum"/>
    <property type="evidence" value="ECO:0007669"/>
    <property type="project" value="TreeGrafter"/>
</dbReference>
<dbReference type="PANTHER" id="PTHR10151:SF114">
    <property type="entry name" value="ECTONUCLEOTIDE PYROPHOSPHATASE_PHOSPHODIESTERASE C27A7.3"/>
    <property type="match status" value="1"/>
</dbReference>
<name>A0A3P6QCV6_CYLGO</name>
<dbReference type="InterPro" id="IPR017850">
    <property type="entry name" value="Alkaline_phosphatase_core_sf"/>
</dbReference>
<dbReference type="Proteomes" id="UP000271889">
    <property type="component" value="Unassembled WGS sequence"/>
</dbReference>
<protein>
    <submittedName>
        <fullName evidence="1">Uncharacterized protein</fullName>
    </submittedName>
</protein>
<dbReference type="Pfam" id="PF01663">
    <property type="entry name" value="Phosphodiest"/>
    <property type="match status" value="1"/>
</dbReference>
<gene>
    <name evidence="1" type="ORF">CGOC_LOCUS1100</name>
</gene>
<evidence type="ECO:0000313" key="2">
    <source>
        <dbReference type="Proteomes" id="UP000271889"/>
    </source>
</evidence>
<dbReference type="Gene3D" id="3.40.720.10">
    <property type="entry name" value="Alkaline Phosphatase, subunit A"/>
    <property type="match status" value="1"/>
</dbReference>
<dbReference type="SUPFAM" id="SSF53649">
    <property type="entry name" value="Alkaline phosphatase-like"/>
    <property type="match status" value="1"/>
</dbReference>
<dbReference type="OrthoDB" id="415411at2759"/>
<reference evidence="1 2" key="1">
    <citation type="submission" date="2018-11" db="EMBL/GenBank/DDBJ databases">
        <authorList>
            <consortium name="Pathogen Informatics"/>
        </authorList>
    </citation>
    <scope>NUCLEOTIDE SEQUENCE [LARGE SCALE GENOMIC DNA]</scope>
</reference>
<dbReference type="InterPro" id="IPR002591">
    <property type="entry name" value="Phosphodiest/P_Trfase"/>
</dbReference>
<sequence>MEFYKYRSSGYLQPHYTIPFNNNMNLDDKFDQVVKWLKLDEDERPGLIMTYVSEIDFAGHRVSGLELDAAIKSVDESIERFLRKLSKKGMLNCVNLVILSDHGMAEIKERVVLEELFDINGLVIFQGATTLIFRNGSTLTDKEILNTLICKGTDHFRAFNKTTVPARWHFSNSRRIGDLIVLGKRGSRTYV</sequence>
<dbReference type="PANTHER" id="PTHR10151">
    <property type="entry name" value="ECTONUCLEOTIDE PYROPHOSPHATASE/PHOSPHODIESTERASE"/>
    <property type="match status" value="1"/>
</dbReference>
<evidence type="ECO:0000313" key="1">
    <source>
        <dbReference type="EMBL" id="VDK47712.1"/>
    </source>
</evidence>
<organism evidence="1 2">
    <name type="scientific">Cylicostephanus goldi</name>
    <name type="common">Nematode worm</name>
    <dbReference type="NCBI Taxonomy" id="71465"/>
    <lineage>
        <taxon>Eukaryota</taxon>
        <taxon>Metazoa</taxon>
        <taxon>Ecdysozoa</taxon>
        <taxon>Nematoda</taxon>
        <taxon>Chromadorea</taxon>
        <taxon>Rhabditida</taxon>
        <taxon>Rhabditina</taxon>
        <taxon>Rhabditomorpha</taxon>
        <taxon>Strongyloidea</taxon>
        <taxon>Strongylidae</taxon>
        <taxon>Cylicostephanus</taxon>
    </lineage>
</organism>